<dbReference type="PROSITE" id="PS50198">
    <property type="entry name" value="PPIC_PPIASE_2"/>
    <property type="match status" value="1"/>
</dbReference>
<dbReference type="PANTHER" id="PTHR47245">
    <property type="entry name" value="PEPTIDYLPROLYL ISOMERASE"/>
    <property type="match status" value="1"/>
</dbReference>
<keyword evidence="1" id="KW-0697">Rotamase</keyword>
<reference evidence="3 4" key="1">
    <citation type="submission" date="2019-04" db="EMBL/GenBank/DDBJ databases">
        <authorList>
            <person name="Van Vliet M D."/>
        </authorList>
    </citation>
    <scope>NUCLEOTIDE SEQUENCE [LARGE SCALE GENOMIC DNA]</scope>
    <source>
        <strain evidence="3 4">F1</strain>
    </source>
</reference>
<dbReference type="Pfam" id="PF13145">
    <property type="entry name" value="Rotamase_2"/>
    <property type="match status" value="1"/>
</dbReference>
<gene>
    <name evidence="3" type="primary">surA</name>
    <name evidence="3" type="ORF">PDESU_02756</name>
</gene>
<evidence type="ECO:0000313" key="4">
    <source>
        <dbReference type="Proteomes" id="UP000366872"/>
    </source>
</evidence>
<accession>A0A6C2U2V9</accession>
<protein>
    <submittedName>
        <fullName evidence="3">Chaperone SurA</fullName>
    </submittedName>
</protein>
<organism evidence="3 4">
    <name type="scientific">Pontiella desulfatans</name>
    <dbReference type="NCBI Taxonomy" id="2750659"/>
    <lineage>
        <taxon>Bacteria</taxon>
        <taxon>Pseudomonadati</taxon>
        <taxon>Kiritimatiellota</taxon>
        <taxon>Kiritimatiellia</taxon>
        <taxon>Kiritimatiellales</taxon>
        <taxon>Pontiellaceae</taxon>
        <taxon>Pontiella</taxon>
    </lineage>
</organism>
<evidence type="ECO:0000313" key="3">
    <source>
        <dbReference type="EMBL" id="VGO14197.1"/>
    </source>
</evidence>
<dbReference type="InterPro" id="IPR050245">
    <property type="entry name" value="PrsA_foldase"/>
</dbReference>
<dbReference type="InterPro" id="IPR027304">
    <property type="entry name" value="Trigger_fact/SurA_dom_sf"/>
</dbReference>
<dbReference type="SUPFAM" id="SSF109998">
    <property type="entry name" value="Triger factor/SurA peptide-binding domain-like"/>
    <property type="match status" value="1"/>
</dbReference>
<evidence type="ECO:0000256" key="1">
    <source>
        <dbReference type="PROSITE-ProRule" id="PRU00278"/>
    </source>
</evidence>
<dbReference type="EMBL" id="CAAHFG010000001">
    <property type="protein sequence ID" value="VGO14197.1"/>
    <property type="molecule type" value="Genomic_DNA"/>
</dbReference>
<proteinExistence type="predicted"/>
<dbReference type="SUPFAM" id="SSF54534">
    <property type="entry name" value="FKBP-like"/>
    <property type="match status" value="1"/>
</dbReference>
<sequence>MILTAPIFAFGQMTNALRKPVSIEIDGYAAKVNNRVITIGEVNDALTPLLPELYRQFKGDQLKEELDKAFDKARDQLIERALIMEAFTAKGGQIPDQYVNENIKSEINQRYKGDEALFEQMLAQQKKTRAEYMENVREQMAVGMLTNEEVGRRARVTPEQVREAYEQNREMYYIPEKVKYSIIVLNKGTTPDDQAVKREEADTIRRRLLDGADFGETATEVSEGSRAADGGAFPWMQPKDVRPELQDTLRTLPAGEISEIIETEQQLYIVKVEARRQPGYKTFDEVRLDLKNALTAKERQRLHERWIDRLKENSYIQIYD</sequence>
<dbReference type="Pfam" id="PF13624">
    <property type="entry name" value="SurA_N_3"/>
    <property type="match status" value="1"/>
</dbReference>
<dbReference type="Gene3D" id="1.10.4030.10">
    <property type="entry name" value="Porin chaperone SurA, peptide-binding domain"/>
    <property type="match status" value="1"/>
</dbReference>
<dbReference type="Proteomes" id="UP000366872">
    <property type="component" value="Unassembled WGS sequence"/>
</dbReference>
<name>A0A6C2U2V9_PONDE</name>
<keyword evidence="1" id="KW-0413">Isomerase</keyword>
<feature type="domain" description="PpiC" evidence="2">
    <location>
        <begin position="175"/>
        <end position="274"/>
    </location>
</feature>
<evidence type="ECO:0000259" key="2">
    <source>
        <dbReference type="PROSITE" id="PS50198"/>
    </source>
</evidence>
<dbReference type="InterPro" id="IPR000297">
    <property type="entry name" value="PPIase_PpiC"/>
</dbReference>
<dbReference type="InterPro" id="IPR046357">
    <property type="entry name" value="PPIase_dom_sf"/>
</dbReference>
<dbReference type="Gene3D" id="3.10.50.40">
    <property type="match status" value="1"/>
</dbReference>
<dbReference type="GO" id="GO:0003755">
    <property type="term" value="F:peptidyl-prolyl cis-trans isomerase activity"/>
    <property type="evidence" value="ECO:0007669"/>
    <property type="project" value="UniProtKB-KW"/>
</dbReference>
<keyword evidence="4" id="KW-1185">Reference proteome</keyword>
<dbReference type="AlphaFoldDB" id="A0A6C2U2V9"/>
<dbReference type="PANTHER" id="PTHR47245:SF2">
    <property type="entry name" value="PEPTIDYL-PROLYL CIS-TRANS ISOMERASE HP_0175-RELATED"/>
    <property type="match status" value="1"/>
</dbReference>